<keyword evidence="10" id="KW-0479">Metal-binding</keyword>
<feature type="chain" id="PRO_5044828537" description="protein xylosyltransferase" evidence="21">
    <location>
        <begin position="21"/>
        <end position="498"/>
    </location>
</feature>
<proteinExistence type="inferred from homology"/>
<dbReference type="GO" id="GO:0005789">
    <property type="term" value="C:endoplasmic reticulum membrane"/>
    <property type="evidence" value="ECO:0007669"/>
    <property type="project" value="UniProtKB-SubCell"/>
</dbReference>
<feature type="compositionally biased region" description="Basic and acidic residues" evidence="20">
    <location>
        <begin position="476"/>
        <end position="488"/>
    </location>
</feature>
<dbReference type="EC" id="2.4.2.26" evidence="6"/>
<dbReference type="Proteomes" id="UP001530377">
    <property type="component" value="Unassembled WGS sequence"/>
</dbReference>
<evidence type="ECO:0000256" key="11">
    <source>
        <dbReference type="ARBA" id="ARBA00022824"/>
    </source>
</evidence>
<dbReference type="PANTHER" id="PTHR46025">
    <property type="entry name" value="XYLOSYLTRANSFERASE OXT"/>
    <property type="match status" value="1"/>
</dbReference>
<evidence type="ECO:0000256" key="21">
    <source>
        <dbReference type="SAM" id="SignalP"/>
    </source>
</evidence>
<dbReference type="GO" id="GO:0030158">
    <property type="term" value="F:protein xylosyltransferase activity"/>
    <property type="evidence" value="ECO:0007669"/>
    <property type="project" value="UniProtKB-EC"/>
</dbReference>
<reference evidence="22 23" key="1">
    <citation type="submission" date="2024-10" db="EMBL/GenBank/DDBJ databases">
        <title>Updated reference genomes for cyclostephanoid diatoms.</title>
        <authorList>
            <person name="Roberts W.R."/>
            <person name="Alverson A.J."/>
        </authorList>
    </citation>
    <scope>NUCLEOTIDE SEQUENCE [LARGE SCALE GENOMIC DNA]</scope>
    <source>
        <strain evidence="22 23">AJA228-03</strain>
    </source>
</reference>
<keyword evidence="7" id="KW-0328">Glycosyltransferase</keyword>
<evidence type="ECO:0000313" key="22">
    <source>
        <dbReference type="EMBL" id="KAL3823303.1"/>
    </source>
</evidence>
<dbReference type="AlphaFoldDB" id="A0ABD3SG83"/>
<comment type="caution">
    <text evidence="22">The sequence shown here is derived from an EMBL/GenBank/DDBJ whole genome shotgun (WGS) entry which is preliminary data.</text>
</comment>
<comment type="subcellular location">
    <subcellularLocation>
        <location evidence="2">Endoplasmic reticulum membrane</location>
        <topology evidence="2">Single-pass type II membrane protein</topology>
    </subcellularLocation>
    <subcellularLocation>
        <location evidence="1">Golgi apparatus membrane</location>
        <topology evidence="1">Single-pass type II membrane protein</topology>
    </subcellularLocation>
</comment>
<evidence type="ECO:0000256" key="4">
    <source>
        <dbReference type="ARBA" id="ARBA00005093"/>
    </source>
</evidence>
<evidence type="ECO:0000256" key="5">
    <source>
        <dbReference type="ARBA" id="ARBA00010195"/>
    </source>
</evidence>
<evidence type="ECO:0000256" key="17">
    <source>
        <dbReference type="ARBA" id="ARBA00023180"/>
    </source>
</evidence>
<accession>A0ABD3SG83</accession>
<evidence type="ECO:0000313" key="23">
    <source>
        <dbReference type="Proteomes" id="UP001530377"/>
    </source>
</evidence>
<evidence type="ECO:0000256" key="6">
    <source>
        <dbReference type="ARBA" id="ARBA00011972"/>
    </source>
</evidence>
<feature type="signal peptide" evidence="21">
    <location>
        <begin position="1"/>
        <end position="20"/>
    </location>
</feature>
<feature type="region of interest" description="Disordered" evidence="20">
    <location>
        <begin position="476"/>
        <end position="498"/>
    </location>
</feature>
<evidence type="ECO:0000256" key="3">
    <source>
        <dbReference type="ARBA" id="ARBA00004840"/>
    </source>
</evidence>
<comment type="pathway">
    <text evidence="3">Glycan metabolism; chondroitin sulfate biosynthesis.</text>
</comment>
<evidence type="ECO:0000256" key="2">
    <source>
        <dbReference type="ARBA" id="ARBA00004648"/>
    </source>
</evidence>
<dbReference type="GO" id="GO:0000139">
    <property type="term" value="C:Golgi membrane"/>
    <property type="evidence" value="ECO:0007669"/>
    <property type="project" value="UniProtKB-SubCell"/>
</dbReference>
<gene>
    <name evidence="22" type="ORF">ACHAXA_010438</name>
</gene>
<dbReference type="GO" id="GO:0030166">
    <property type="term" value="P:proteoglycan biosynthetic process"/>
    <property type="evidence" value="ECO:0007669"/>
    <property type="project" value="UniProtKB-ARBA"/>
</dbReference>
<name>A0ABD3SG83_9STRA</name>
<evidence type="ECO:0000256" key="16">
    <source>
        <dbReference type="ARBA" id="ARBA00023157"/>
    </source>
</evidence>
<sequence>MKIDCIAAFLLFLFVLPAHEGAISGVGDDSDLWSKCNCPGSDPNYVAPQDRPPSARMAYLISVHNRRTIQDGAHLLKALIETSTPGDTAIILIHVDRRVGIASRESTMPNEDEKNQFLYHDSWMRRYVDACLAVPACTRSGGAGDINATILEVHTHFSPEWSRWSMNDPTLWAMEYLTHHRILSRARGSQSWDVFVNLSGDTLPVITAERISQLFEPKHGPLGNTNFVTSASCVTGLLPTSIFDFPEHTMKRSHYFSRGTPKTMSYLDEGGNWQLDVEMPIYFGSQWMALTHNFVEYVVRSLSHPNGMGSVLKASLLKTEVQMTDETFFPTILMNSPAFNETIPKLNDEGALERYPSMHSLRYERMDENNPNAWGEWTSSDPLYDITTEFGIETDGEGPAKPWGPYFLGVYDLGSIRDHGALFVRKVSWTVDSNLVRMLPVRRSNNREEGKLEWDELPDMRWPELGVKIRDPFVKAKKKGEKEKEVKTNNDVGDDDEV</sequence>
<evidence type="ECO:0000256" key="20">
    <source>
        <dbReference type="SAM" id="MobiDB-lite"/>
    </source>
</evidence>
<keyword evidence="9" id="KW-0812">Transmembrane</keyword>
<dbReference type="PANTHER" id="PTHR46025:SF3">
    <property type="entry name" value="XYLOSYLTRANSFERASE OXT"/>
    <property type="match status" value="1"/>
</dbReference>
<keyword evidence="13" id="KW-1133">Transmembrane helix</keyword>
<dbReference type="EMBL" id="JALLPB020000040">
    <property type="protein sequence ID" value="KAL3823303.1"/>
    <property type="molecule type" value="Genomic_DNA"/>
</dbReference>
<evidence type="ECO:0000256" key="9">
    <source>
        <dbReference type="ARBA" id="ARBA00022692"/>
    </source>
</evidence>
<evidence type="ECO:0000256" key="7">
    <source>
        <dbReference type="ARBA" id="ARBA00022676"/>
    </source>
</evidence>
<keyword evidence="15" id="KW-0472">Membrane</keyword>
<comment type="similarity">
    <text evidence="5">Belongs to the glycosyltransferase 14 family. XylT subfamily.</text>
</comment>
<keyword evidence="11" id="KW-0256">Endoplasmic reticulum</keyword>
<dbReference type="Pfam" id="PF02485">
    <property type="entry name" value="Branch"/>
    <property type="match status" value="1"/>
</dbReference>
<organism evidence="22 23">
    <name type="scientific">Cyclostephanos tholiformis</name>
    <dbReference type="NCBI Taxonomy" id="382380"/>
    <lineage>
        <taxon>Eukaryota</taxon>
        <taxon>Sar</taxon>
        <taxon>Stramenopiles</taxon>
        <taxon>Ochrophyta</taxon>
        <taxon>Bacillariophyta</taxon>
        <taxon>Coscinodiscophyceae</taxon>
        <taxon>Thalassiosirophycidae</taxon>
        <taxon>Stephanodiscales</taxon>
        <taxon>Stephanodiscaceae</taxon>
        <taxon>Cyclostephanos</taxon>
    </lineage>
</organism>
<keyword evidence="21" id="KW-0732">Signal</keyword>
<dbReference type="InterPro" id="IPR003406">
    <property type="entry name" value="Glyco_trans_14"/>
</dbReference>
<keyword evidence="8" id="KW-0808">Transferase</keyword>
<keyword evidence="23" id="KW-1185">Reference proteome</keyword>
<evidence type="ECO:0000256" key="19">
    <source>
        <dbReference type="ARBA" id="ARBA00047847"/>
    </source>
</evidence>
<evidence type="ECO:0000256" key="12">
    <source>
        <dbReference type="ARBA" id="ARBA00022968"/>
    </source>
</evidence>
<evidence type="ECO:0000256" key="18">
    <source>
        <dbReference type="ARBA" id="ARBA00042865"/>
    </source>
</evidence>
<evidence type="ECO:0000256" key="14">
    <source>
        <dbReference type="ARBA" id="ARBA00023034"/>
    </source>
</evidence>
<comment type="pathway">
    <text evidence="4">Glycan metabolism; heparan sulfate biosynthesis.</text>
</comment>
<keyword evidence="14" id="KW-0333">Golgi apparatus</keyword>
<comment type="catalytic activity">
    <reaction evidence="19">
        <text>UDP-alpha-D-xylose + L-seryl-[protein] = 3-O-(beta-D-xylosyl)-L-seryl-[protein] + UDP + H(+)</text>
        <dbReference type="Rhea" id="RHEA:50192"/>
        <dbReference type="Rhea" id="RHEA-COMP:9863"/>
        <dbReference type="Rhea" id="RHEA-COMP:12567"/>
        <dbReference type="ChEBI" id="CHEBI:15378"/>
        <dbReference type="ChEBI" id="CHEBI:29999"/>
        <dbReference type="ChEBI" id="CHEBI:57632"/>
        <dbReference type="ChEBI" id="CHEBI:58223"/>
        <dbReference type="ChEBI" id="CHEBI:132085"/>
        <dbReference type="EC" id="2.4.2.26"/>
    </reaction>
</comment>
<protein>
    <recommendedName>
        <fullName evidence="6">protein xylosyltransferase</fullName>
        <ecNumber evidence="6">2.4.2.26</ecNumber>
    </recommendedName>
    <alternativeName>
        <fullName evidence="18">Peptide O-xylosyltransferase</fullName>
    </alternativeName>
</protein>
<evidence type="ECO:0000256" key="8">
    <source>
        <dbReference type="ARBA" id="ARBA00022679"/>
    </source>
</evidence>
<evidence type="ECO:0000256" key="13">
    <source>
        <dbReference type="ARBA" id="ARBA00022989"/>
    </source>
</evidence>
<dbReference type="GO" id="GO:0046872">
    <property type="term" value="F:metal ion binding"/>
    <property type="evidence" value="ECO:0007669"/>
    <property type="project" value="UniProtKB-KW"/>
</dbReference>
<evidence type="ECO:0000256" key="1">
    <source>
        <dbReference type="ARBA" id="ARBA00004323"/>
    </source>
</evidence>
<evidence type="ECO:0000256" key="15">
    <source>
        <dbReference type="ARBA" id="ARBA00023136"/>
    </source>
</evidence>
<keyword evidence="16" id="KW-1015">Disulfide bond</keyword>
<dbReference type="InterPro" id="IPR043538">
    <property type="entry name" value="XYLT"/>
</dbReference>
<keyword evidence="12" id="KW-0735">Signal-anchor</keyword>
<keyword evidence="17" id="KW-0325">Glycoprotein</keyword>
<evidence type="ECO:0000256" key="10">
    <source>
        <dbReference type="ARBA" id="ARBA00022723"/>
    </source>
</evidence>